<comment type="caution">
    <text evidence="2">The sequence shown here is derived from an EMBL/GenBank/DDBJ whole genome shotgun (WGS) entry which is preliminary data.</text>
</comment>
<feature type="transmembrane region" description="Helical" evidence="1">
    <location>
        <begin position="50"/>
        <end position="77"/>
    </location>
</feature>
<keyword evidence="1" id="KW-0472">Membrane</keyword>
<proteinExistence type="predicted"/>
<name>A0AAV4ABB8_9GAST</name>
<dbReference type="SUPFAM" id="SSF53098">
    <property type="entry name" value="Ribonuclease H-like"/>
    <property type="match status" value="1"/>
</dbReference>
<protein>
    <submittedName>
        <fullName evidence="2">Pol polyprotein</fullName>
    </submittedName>
</protein>
<dbReference type="AlphaFoldDB" id="A0AAV4ABB8"/>
<dbReference type="InterPro" id="IPR036397">
    <property type="entry name" value="RNaseH_sf"/>
</dbReference>
<evidence type="ECO:0000313" key="3">
    <source>
        <dbReference type="Proteomes" id="UP000735302"/>
    </source>
</evidence>
<dbReference type="EMBL" id="BLXT01003741">
    <property type="protein sequence ID" value="GFO04670.1"/>
    <property type="molecule type" value="Genomic_DNA"/>
</dbReference>
<evidence type="ECO:0000256" key="1">
    <source>
        <dbReference type="SAM" id="Phobius"/>
    </source>
</evidence>
<accession>A0AAV4ABB8</accession>
<dbReference type="Gene3D" id="3.30.420.10">
    <property type="entry name" value="Ribonuclease H-like superfamily/Ribonuclease H"/>
    <property type="match status" value="1"/>
</dbReference>
<organism evidence="2 3">
    <name type="scientific">Plakobranchus ocellatus</name>
    <dbReference type="NCBI Taxonomy" id="259542"/>
    <lineage>
        <taxon>Eukaryota</taxon>
        <taxon>Metazoa</taxon>
        <taxon>Spiralia</taxon>
        <taxon>Lophotrochozoa</taxon>
        <taxon>Mollusca</taxon>
        <taxon>Gastropoda</taxon>
        <taxon>Heterobranchia</taxon>
        <taxon>Euthyneura</taxon>
        <taxon>Panpulmonata</taxon>
        <taxon>Sacoglossa</taxon>
        <taxon>Placobranchoidea</taxon>
        <taxon>Plakobranchidae</taxon>
        <taxon>Plakobranchus</taxon>
    </lineage>
</organism>
<reference evidence="2 3" key="1">
    <citation type="journal article" date="2021" name="Elife">
        <title>Chloroplast acquisition without the gene transfer in kleptoplastic sea slugs, Plakobranchus ocellatus.</title>
        <authorList>
            <person name="Maeda T."/>
            <person name="Takahashi S."/>
            <person name="Yoshida T."/>
            <person name="Shimamura S."/>
            <person name="Takaki Y."/>
            <person name="Nagai Y."/>
            <person name="Toyoda A."/>
            <person name="Suzuki Y."/>
            <person name="Arimoto A."/>
            <person name="Ishii H."/>
            <person name="Satoh N."/>
            <person name="Nishiyama T."/>
            <person name="Hasebe M."/>
            <person name="Maruyama T."/>
            <person name="Minagawa J."/>
            <person name="Obokata J."/>
            <person name="Shigenobu S."/>
        </authorList>
    </citation>
    <scope>NUCLEOTIDE SEQUENCE [LARGE SCALE GENOMIC DNA]</scope>
</reference>
<evidence type="ECO:0000313" key="2">
    <source>
        <dbReference type="EMBL" id="GFO04670.1"/>
    </source>
</evidence>
<sequence length="115" mass="12104">MFTKLKYTNENWDQLIPGVLFAYREIPHNSTGYPPFELELGRKPRVPSDILADAFSASVLTLVAPACVLTLVSSAFVPTLVSSISAPTLVSSAPVPTLVSSASVPTLVSSASVPS</sequence>
<dbReference type="GO" id="GO:0003676">
    <property type="term" value="F:nucleic acid binding"/>
    <property type="evidence" value="ECO:0007669"/>
    <property type="project" value="InterPro"/>
</dbReference>
<gene>
    <name evidence="2" type="ORF">PoB_003117500</name>
</gene>
<keyword evidence="1" id="KW-1133">Transmembrane helix</keyword>
<dbReference type="InterPro" id="IPR012337">
    <property type="entry name" value="RNaseH-like_sf"/>
</dbReference>
<keyword evidence="3" id="KW-1185">Reference proteome</keyword>
<dbReference type="Proteomes" id="UP000735302">
    <property type="component" value="Unassembled WGS sequence"/>
</dbReference>
<keyword evidence="1" id="KW-0812">Transmembrane</keyword>